<protein>
    <recommendedName>
        <fullName evidence="5">CCR4-NOT transcription complex subunit 10</fullName>
    </recommendedName>
</protein>
<feature type="region of interest" description="Disordered" evidence="2">
    <location>
        <begin position="406"/>
        <end position="475"/>
    </location>
</feature>
<dbReference type="Gene3D" id="1.25.40.10">
    <property type="entry name" value="Tetratricopeptide repeat domain"/>
    <property type="match status" value="1"/>
</dbReference>
<reference evidence="3 4" key="1">
    <citation type="submission" date="2016-10" db="EMBL/GenBank/DDBJ databases">
        <authorList>
            <person name="Cai Z."/>
        </authorList>
    </citation>
    <scope>NUCLEOTIDE SEQUENCE [LARGE SCALE GENOMIC DNA]</scope>
</reference>
<keyword evidence="4" id="KW-1185">Reference proteome</keyword>
<dbReference type="GO" id="GO:0017148">
    <property type="term" value="P:negative regulation of translation"/>
    <property type="evidence" value="ECO:0007669"/>
    <property type="project" value="TreeGrafter"/>
</dbReference>
<dbReference type="AlphaFoldDB" id="A0A383VNF4"/>
<dbReference type="PANTHER" id="PTHR12979">
    <property type="entry name" value="CCR4-NOT TRANSCRIPTION COMPLEX SUBUNIT 10"/>
    <property type="match status" value="1"/>
</dbReference>
<organism evidence="3 4">
    <name type="scientific">Tetradesmus obliquus</name>
    <name type="common">Green alga</name>
    <name type="synonym">Acutodesmus obliquus</name>
    <dbReference type="NCBI Taxonomy" id="3088"/>
    <lineage>
        <taxon>Eukaryota</taxon>
        <taxon>Viridiplantae</taxon>
        <taxon>Chlorophyta</taxon>
        <taxon>core chlorophytes</taxon>
        <taxon>Chlorophyceae</taxon>
        <taxon>CS clade</taxon>
        <taxon>Sphaeropleales</taxon>
        <taxon>Scenedesmaceae</taxon>
        <taxon>Tetradesmus</taxon>
    </lineage>
</organism>
<evidence type="ECO:0000256" key="2">
    <source>
        <dbReference type="SAM" id="MobiDB-lite"/>
    </source>
</evidence>
<dbReference type="Proteomes" id="UP000256970">
    <property type="component" value="Unassembled WGS sequence"/>
</dbReference>
<dbReference type="SUPFAM" id="SSF48452">
    <property type="entry name" value="TPR-like"/>
    <property type="match status" value="2"/>
</dbReference>
<feature type="compositionally biased region" description="Low complexity" evidence="2">
    <location>
        <begin position="234"/>
        <end position="259"/>
    </location>
</feature>
<gene>
    <name evidence="3" type="ORF">BQ4739_LOCUS7483</name>
</gene>
<dbReference type="InterPro" id="IPR039740">
    <property type="entry name" value="CNOT10"/>
</dbReference>
<name>A0A383VNF4_TETOB</name>
<dbReference type="EMBL" id="FNXT01000767">
    <property type="protein sequence ID" value="SZX67057.1"/>
    <property type="molecule type" value="Genomic_DNA"/>
</dbReference>
<sequence length="923" mass="95589">MGSPQPYPGVSGPGGDSVLAAELATEGTALWALGQHDAALQTLQRMEGLLPNDPKVQLNMWLAAYYADPGASLDALSEQLAVWLDAHKQPPGEPSSPAYTAAAINYGILLFVQQQHAKALAVLEPLYSDVEAIHGGAALCLCVLLLEVYLGSGQLPKAAQVLHYLQSSNSPGMPVRAAFNDDVGDEAASSHAHDPEHGQQLQQQLQASPKQSPRQQQQQQLLLSSPKRPPLQQPSPMQSPRVPLGAGQQEQQAQQAEQQPELPVCLDLPIVTRCTSAFMQQVAQLVEQQGGQLSGMDLPALLHLYKARLAIACCNHKAAKKEVRALLVLQPSSPVALLLKSQLEVLRQQPKKALKALGPLLAAISECTPRCRLQLLNVLAAIHHQLGKHHVAALYLSTALAQQQAAYSKQQGPPSSQDAAKQQQQGSGKQGKQKHAAGKQGCKGSAAKAKPQPAAAGQQQQQQQDALDPRDSSWLLPDDANALQYNLGLQQLALQNWQGAMDCFESASCSLYMQPQLWLRLAEATLSLYHEQHEQQQQQLPVLIQAGQQQQQQHRASSSDASCQPGAALLQQAAEQLSTGLSLLRQQQAEAAKQAEEAAAAMTAAAAAAVAAGGLPLSQQQGAWLGAAGQSSLFDQADAAGGSSEIAGFSSSSSMPHASSLFGGVVAAAVAAAGPGTADALGSAVAAAAAGSITPLDACMLPPGTAAVQQALLANQAYVQLLLQQPLPALEAAKALLACSSMSPQQHYLGSCYAAEALCLLGRTEDAAEQLQGHMALYMSSSSAAAGAPAEHGGSSLAADYSSNAAAAAAAAVGVPLVPAGSIMSDDDGSCAGCKSSGPCSILTPGHSHAGSSSMAQQCERQTALLCNMSSVLAMQGGDLQESRRYAALAAAQDAACGGAQLMSELSGHASLQLQAQLGGLQA</sequence>
<feature type="region of interest" description="Disordered" evidence="2">
    <location>
        <begin position="185"/>
        <end position="259"/>
    </location>
</feature>
<accession>A0A383VNF4</accession>
<dbReference type="GO" id="GO:0006402">
    <property type="term" value="P:mRNA catabolic process"/>
    <property type="evidence" value="ECO:0007669"/>
    <property type="project" value="TreeGrafter"/>
</dbReference>
<comment type="similarity">
    <text evidence="1">Belongs to the CNOT10 family.</text>
</comment>
<dbReference type="STRING" id="3088.A0A383VNF4"/>
<evidence type="ECO:0000256" key="1">
    <source>
        <dbReference type="ARBA" id="ARBA00010080"/>
    </source>
</evidence>
<dbReference type="InterPro" id="IPR011990">
    <property type="entry name" value="TPR-like_helical_dom_sf"/>
</dbReference>
<proteinExistence type="inferred from homology"/>
<dbReference type="GO" id="GO:0030014">
    <property type="term" value="C:CCR4-NOT complex"/>
    <property type="evidence" value="ECO:0007669"/>
    <property type="project" value="InterPro"/>
</dbReference>
<evidence type="ECO:0000313" key="3">
    <source>
        <dbReference type="EMBL" id="SZX67057.1"/>
    </source>
</evidence>
<dbReference type="PANTHER" id="PTHR12979:SF5">
    <property type="entry name" value="CCR4-NOT TRANSCRIPTION COMPLEX SUBUNIT 10"/>
    <property type="match status" value="1"/>
</dbReference>
<feature type="compositionally biased region" description="Low complexity" evidence="2">
    <location>
        <begin position="199"/>
        <end position="226"/>
    </location>
</feature>
<feature type="compositionally biased region" description="Low complexity" evidence="2">
    <location>
        <begin position="438"/>
        <end position="464"/>
    </location>
</feature>
<evidence type="ECO:0008006" key="5">
    <source>
        <dbReference type="Google" id="ProtNLM"/>
    </source>
</evidence>
<evidence type="ECO:0000313" key="4">
    <source>
        <dbReference type="Proteomes" id="UP000256970"/>
    </source>
</evidence>
<feature type="compositionally biased region" description="Polar residues" evidence="2">
    <location>
        <begin position="406"/>
        <end position="416"/>
    </location>
</feature>
<feature type="compositionally biased region" description="Low complexity" evidence="2">
    <location>
        <begin position="417"/>
        <end position="427"/>
    </location>
</feature>